<gene>
    <name evidence="3" type="ORF">RFI_00199</name>
</gene>
<keyword evidence="4" id="KW-1185">Reference proteome</keyword>
<reference evidence="3 4" key="1">
    <citation type="journal article" date="2013" name="Curr. Biol.">
        <title>The Genome of the Foraminiferan Reticulomyxa filosa.</title>
        <authorList>
            <person name="Glockner G."/>
            <person name="Hulsmann N."/>
            <person name="Schleicher M."/>
            <person name="Noegel A.A."/>
            <person name="Eichinger L."/>
            <person name="Gallinger C."/>
            <person name="Pawlowski J."/>
            <person name="Sierra R."/>
            <person name="Euteneuer U."/>
            <person name="Pillet L."/>
            <person name="Moustafa A."/>
            <person name="Platzer M."/>
            <person name="Groth M."/>
            <person name="Szafranski K."/>
            <person name="Schliwa M."/>
        </authorList>
    </citation>
    <scope>NUCLEOTIDE SEQUENCE [LARGE SCALE GENOMIC DNA]</scope>
</reference>
<organism evidence="3 4">
    <name type="scientific">Reticulomyxa filosa</name>
    <dbReference type="NCBI Taxonomy" id="46433"/>
    <lineage>
        <taxon>Eukaryota</taxon>
        <taxon>Sar</taxon>
        <taxon>Rhizaria</taxon>
        <taxon>Retaria</taxon>
        <taxon>Foraminifera</taxon>
        <taxon>Monothalamids</taxon>
        <taxon>Reticulomyxidae</taxon>
        <taxon>Reticulomyxa</taxon>
    </lineage>
</organism>
<dbReference type="EMBL" id="ASPP01000204">
    <property type="protein sequence ID" value="ETO36865.1"/>
    <property type="molecule type" value="Genomic_DNA"/>
</dbReference>
<dbReference type="InterPro" id="IPR036305">
    <property type="entry name" value="RGS_sf"/>
</dbReference>
<name>X6PEF6_RETFI</name>
<dbReference type="SUPFAM" id="SSF48097">
    <property type="entry name" value="Regulator of G-protein signaling, RGS"/>
    <property type="match status" value="1"/>
</dbReference>
<accession>X6PEF6</accession>
<comment type="caution">
    <text evidence="3">The sequence shown here is derived from an EMBL/GenBank/DDBJ whole genome shotgun (WGS) entry which is preliminary data.</text>
</comment>
<feature type="transmembrane region" description="Helical" evidence="1">
    <location>
        <begin position="138"/>
        <end position="163"/>
    </location>
</feature>
<keyword evidence="1" id="KW-0812">Transmembrane</keyword>
<evidence type="ECO:0000313" key="3">
    <source>
        <dbReference type="EMBL" id="ETO36865.1"/>
    </source>
</evidence>
<evidence type="ECO:0000256" key="1">
    <source>
        <dbReference type="SAM" id="Phobius"/>
    </source>
</evidence>
<dbReference type="AlphaFoldDB" id="X6PEF6"/>
<evidence type="ECO:0000259" key="2">
    <source>
        <dbReference type="PROSITE" id="PS50132"/>
    </source>
</evidence>
<keyword evidence="1" id="KW-0472">Membrane</keyword>
<protein>
    <recommendedName>
        <fullName evidence="2">RGS domain-containing protein</fullName>
    </recommendedName>
</protein>
<evidence type="ECO:0000313" key="4">
    <source>
        <dbReference type="Proteomes" id="UP000023152"/>
    </source>
</evidence>
<dbReference type="Proteomes" id="UP000023152">
    <property type="component" value="Unassembled WGS sequence"/>
</dbReference>
<dbReference type="PROSITE" id="PS50132">
    <property type="entry name" value="RGS"/>
    <property type="match status" value="1"/>
</dbReference>
<feature type="domain" description="RGS" evidence="2">
    <location>
        <begin position="45"/>
        <end position="139"/>
    </location>
</feature>
<dbReference type="Gene3D" id="1.10.167.10">
    <property type="entry name" value="Regulator of G-protein Signalling 4, domain 2"/>
    <property type="match status" value="1"/>
</dbReference>
<sequence length="178" mass="20906">MIEFTQFKSLVRTCGGELADETMTEHEEKFLQLPNIPKSSIVYPIEDEDVTKVSLKDLKIRAYTLYCKYIDTLGVFCLNISSSVRHELMRKMADPQSWLDDNNKVTNADLFHLFDRCLRELYSLQKNDSFARFQLTQVFLFIYLFFFLLSLFAVRFSFVFFVANAKCLIGVPERNFDK</sequence>
<dbReference type="InterPro" id="IPR044926">
    <property type="entry name" value="RGS_subdomain_2"/>
</dbReference>
<keyword evidence="1" id="KW-1133">Transmembrane helix</keyword>
<proteinExistence type="predicted"/>
<dbReference type="InterPro" id="IPR016137">
    <property type="entry name" value="RGS"/>
</dbReference>